<dbReference type="AlphaFoldDB" id="A0A0F8ZZC6"/>
<dbReference type="SUPFAM" id="SSF51726">
    <property type="entry name" value="UROD/MetE-like"/>
    <property type="match status" value="1"/>
</dbReference>
<dbReference type="EMBL" id="LAZR01045245">
    <property type="protein sequence ID" value="KKK99342.1"/>
    <property type="molecule type" value="Genomic_DNA"/>
</dbReference>
<accession>A0A0F8ZZC6</accession>
<dbReference type="InterPro" id="IPR052024">
    <property type="entry name" value="Methanogen_methyltrans"/>
</dbReference>
<dbReference type="Pfam" id="PF01208">
    <property type="entry name" value="URO-D"/>
    <property type="match status" value="1"/>
</dbReference>
<comment type="caution">
    <text evidence="2">The sequence shown here is derived from an EMBL/GenBank/DDBJ whole genome shotgun (WGS) entry which is preliminary data.</text>
</comment>
<name>A0A0F8ZZC6_9ZZZZ</name>
<feature type="non-terminal residue" evidence="2">
    <location>
        <position position="376"/>
    </location>
</feature>
<reference evidence="2" key="1">
    <citation type="journal article" date="2015" name="Nature">
        <title>Complex archaea that bridge the gap between prokaryotes and eukaryotes.</title>
        <authorList>
            <person name="Spang A."/>
            <person name="Saw J.H."/>
            <person name="Jorgensen S.L."/>
            <person name="Zaremba-Niedzwiedzka K."/>
            <person name="Martijn J."/>
            <person name="Lind A.E."/>
            <person name="van Eijk R."/>
            <person name="Schleper C."/>
            <person name="Guy L."/>
            <person name="Ettema T.J."/>
        </authorList>
    </citation>
    <scope>NUCLEOTIDE SEQUENCE</scope>
</reference>
<sequence>MAAMTSRERVLAAINHREPDRVPLDIGGGGSTSIVVEGYEKLKRYLRTGGDTGDTKYLSKNYRIVRLDESVMRQLGADCRSISMKPPMNWKPPASGPGTYKDIWGITWKEVHYAENGFYNEVVEYPLADAGIGDLDSYPWPDPEDPGCTAGLARDAKTFYEETEYALLGDSKFKSFWELGYSLRGYDRLLMDLVLDPSFFSALMSRLLEINIAGTGRFLDAAGPYIQVFRTADDLATQKGLLFSPELYRKLLKPVYKKYFDFVKSKTDARIFYHTCGNIVDLLEDLIEIGVDIINPVQVSAMGDTAELKKRFGERLVFWGGIDTQHVMPHGNVRDVESEVRRRIQDLGPGGGYVAAAVHAIQPDVPPGNIVAMAQA</sequence>
<dbReference type="PANTHER" id="PTHR47099">
    <property type="entry name" value="METHYLCOBAMIDE:COM METHYLTRANSFERASE MTBA"/>
    <property type="match status" value="1"/>
</dbReference>
<dbReference type="GO" id="GO:0004853">
    <property type="term" value="F:uroporphyrinogen decarboxylase activity"/>
    <property type="evidence" value="ECO:0007669"/>
    <property type="project" value="InterPro"/>
</dbReference>
<dbReference type="Gene3D" id="3.20.20.210">
    <property type="match status" value="1"/>
</dbReference>
<dbReference type="PANTHER" id="PTHR47099:SF1">
    <property type="entry name" value="METHYLCOBAMIDE:COM METHYLTRANSFERASE MTBA"/>
    <property type="match status" value="1"/>
</dbReference>
<evidence type="ECO:0000313" key="2">
    <source>
        <dbReference type="EMBL" id="KKK99342.1"/>
    </source>
</evidence>
<organism evidence="2">
    <name type="scientific">marine sediment metagenome</name>
    <dbReference type="NCBI Taxonomy" id="412755"/>
    <lineage>
        <taxon>unclassified sequences</taxon>
        <taxon>metagenomes</taxon>
        <taxon>ecological metagenomes</taxon>
    </lineage>
</organism>
<dbReference type="GO" id="GO:0006779">
    <property type="term" value="P:porphyrin-containing compound biosynthetic process"/>
    <property type="evidence" value="ECO:0007669"/>
    <property type="project" value="InterPro"/>
</dbReference>
<proteinExistence type="predicted"/>
<feature type="domain" description="Uroporphyrinogen decarboxylase (URO-D)" evidence="1">
    <location>
        <begin position="181"/>
        <end position="376"/>
    </location>
</feature>
<evidence type="ECO:0000259" key="1">
    <source>
        <dbReference type="Pfam" id="PF01208"/>
    </source>
</evidence>
<gene>
    <name evidence="2" type="ORF">LCGC14_2633720</name>
</gene>
<protein>
    <recommendedName>
        <fullName evidence="1">Uroporphyrinogen decarboxylase (URO-D) domain-containing protein</fullName>
    </recommendedName>
</protein>
<dbReference type="InterPro" id="IPR000257">
    <property type="entry name" value="Uroporphyrinogen_deCOase"/>
</dbReference>
<dbReference type="InterPro" id="IPR038071">
    <property type="entry name" value="UROD/MetE-like_sf"/>
</dbReference>